<evidence type="ECO:0000313" key="3">
    <source>
        <dbReference type="EMBL" id="MDR6424240.1"/>
    </source>
</evidence>
<comment type="caution">
    <text evidence="3">The sequence shown here is derived from an EMBL/GenBank/DDBJ whole genome shotgun (WGS) entry which is preliminary data.</text>
</comment>
<dbReference type="GO" id="GO:0003700">
    <property type="term" value="F:DNA-binding transcription factor activity"/>
    <property type="evidence" value="ECO:0007669"/>
    <property type="project" value="TreeGrafter"/>
</dbReference>
<dbReference type="EMBL" id="JAVDQZ010000001">
    <property type="protein sequence ID" value="MDR6424240.1"/>
    <property type="molecule type" value="Genomic_DNA"/>
</dbReference>
<dbReference type="Gene3D" id="2.60.120.10">
    <property type="entry name" value="Jelly Rolls"/>
    <property type="match status" value="1"/>
</dbReference>
<dbReference type="CDD" id="cd00093">
    <property type="entry name" value="HTH_XRE"/>
    <property type="match status" value="1"/>
</dbReference>
<evidence type="ECO:0000256" key="1">
    <source>
        <dbReference type="ARBA" id="ARBA00023125"/>
    </source>
</evidence>
<evidence type="ECO:0000259" key="2">
    <source>
        <dbReference type="PROSITE" id="PS50943"/>
    </source>
</evidence>
<dbReference type="CDD" id="cd02209">
    <property type="entry name" value="cupin_XRE_C"/>
    <property type="match status" value="1"/>
</dbReference>
<dbReference type="RefSeq" id="WP_192323104.1">
    <property type="nucleotide sequence ID" value="NZ_JAVDQZ010000001.1"/>
</dbReference>
<gene>
    <name evidence="3" type="ORF">J2738_000362</name>
</gene>
<dbReference type="GO" id="GO:0003677">
    <property type="term" value="F:DNA binding"/>
    <property type="evidence" value="ECO:0007669"/>
    <property type="project" value="UniProtKB-KW"/>
</dbReference>
<keyword evidence="1" id="KW-0238">DNA-binding</keyword>
<dbReference type="GO" id="GO:0005829">
    <property type="term" value="C:cytosol"/>
    <property type="evidence" value="ECO:0007669"/>
    <property type="project" value="TreeGrafter"/>
</dbReference>
<proteinExistence type="predicted"/>
<dbReference type="Pfam" id="PF01381">
    <property type="entry name" value="HTH_3"/>
    <property type="match status" value="1"/>
</dbReference>
<dbReference type="SUPFAM" id="SSF47413">
    <property type="entry name" value="lambda repressor-like DNA-binding domains"/>
    <property type="match status" value="1"/>
</dbReference>
<dbReference type="PANTHER" id="PTHR46797:SF10">
    <property type="entry name" value="BLR1115 PROTEIN"/>
    <property type="match status" value="1"/>
</dbReference>
<dbReference type="PROSITE" id="PS50943">
    <property type="entry name" value="HTH_CROC1"/>
    <property type="match status" value="1"/>
</dbReference>
<reference evidence="3" key="1">
    <citation type="submission" date="2023-07" db="EMBL/GenBank/DDBJ databases">
        <title>Sorghum-associated microbial communities from plants grown in Nebraska, USA.</title>
        <authorList>
            <person name="Schachtman D."/>
        </authorList>
    </citation>
    <scope>NUCLEOTIDE SEQUENCE</scope>
    <source>
        <strain evidence="3">DS2114</strain>
    </source>
</reference>
<name>A0AAE3XTE4_VARPD</name>
<dbReference type="PANTHER" id="PTHR46797">
    <property type="entry name" value="HTH-TYPE TRANSCRIPTIONAL REGULATOR"/>
    <property type="match status" value="1"/>
</dbReference>
<evidence type="ECO:0000313" key="4">
    <source>
        <dbReference type="Proteomes" id="UP001184828"/>
    </source>
</evidence>
<organism evidence="3 4">
    <name type="scientific">Variovorax paradoxus</name>
    <dbReference type="NCBI Taxonomy" id="34073"/>
    <lineage>
        <taxon>Bacteria</taxon>
        <taxon>Pseudomonadati</taxon>
        <taxon>Pseudomonadota</taxon>
        <taxon>Betaproteobacteria</taxon>
        <taxon>Burkholderiales</taxon>
        <taxon>Comamonadaceae</taxon>
        <taxon>Variovorax</taxon>
    </lineage>
</organism>
<accession>A0AAE3XTE4</accession>
<dbReference type="AlphaFoldDB" id="A0AAE3XTE4"/>
<dbReference type="InterPro" id="IPR014710">
    <property type="entry name" value="RmlC-like_jellyroll"/>
</dbReference>
<protein>
    <submittedName>
        <fullName evidence="3">Transcriptional regulator with XRE-family HTH domain</fullName>
    </submittedName>
</protein>
<dbReference type="InterPro" id="IPR050807">
    <property type="entry name" value="TransReg_Diox_bact_type"/>
</dbReference>
<feature type="domain" description="HTH cro/C1-type" evidence="2">
    <location>
        <begin position="16"/>
        <end position="70"/>
    </location>
</feature>
<sequence length="195" mass="21275">MENQPSSLNDRIAQRVRDLRADRGLSLEALAAHCGVSRSMISLIERGESSPTAVLLEKLATGLGVPLASLFDVPLPEPGPVSRLADQPQWRDPHSGYVRRNVSPGGSASPIHIVEVLFPPKARVAYETGAREPQVHQQVWVLEGSIEVTLGDDRHRLGAGDCLALVLDRPTSYYNPTRQIARYAVVIATSPSSWR</sequence>
<dbReference type="InterPro" id="IPR011051">
    <property type="entry name" value="RmlC_Cupin_sf"/>
</dbReference>
<dbReference type="Proteomes" id="UP001184828">
    <property type="component" value="Unassembled WGS sequence"/>
</dbReference>
<dbReference type="Gene3D" id="1.10.260.40">
    <property type="entry name" value="lambda repressor-like DNA-binding domains"/>
    <property type="match status" value="1"/>
</dbReference>
<dbReference type="SMART" id="SM00530">
    <property type="entry name" value="HTH_XRE"/>
    <property type="match status" value="1"/>
</dbReference>
<dbReference type="InterPro" id="IPR001387">
    <property type="entry name" value="Cro/C1-type_HTH"/>
</dbReference>
<dbReference type="InterPro" id="IPR010982">
    <property type="entry name" value="Lambda_DNA-bd_dom_sf"/>
</dbReference>
<dbReference type="SUPFAM" id="SSF51182">
    <property type="entry name" value="RmlC-like cupins"/>
    <property type="match status" value="1"/>
</dbReference>